<evidence type="ECO:0000256" key="1">
    <source>
        <dbReference type="ARBA" id="ARBA00009922"/>
    </source>
</evidence>
<evidence type="ECO:0000256" key="7">
    <source>
        <dbReference type="ARBA" id="ARBA00034617"/>
    </source>
</evidence>
<keyword evidence="11" id="KW-0175">Coiled coil</keyword>
<gene>
    <name evidence="13" type="ORF">EP57_11380</name>
</gene>
<comment type="catalytic activity">
    <reaction evidence="7">
        <text>Couples ATP hydrolysis with the unwinding of duplex DNA by translocating in the 3'-5' direction.</text>
        <dbReference type="EC" id="5.6.2.4"/>
    </reaction>
</comment>
<dbReference type="GO" id="GO:0043138">
    <property type="term" value="F:3'-5' DNA helicase activity"/>
    <property type="evidence" value="ECO:0007669"/>
    <property type="project" value="UniProtKB-EC"/>
</dbReference>
<dbReference type="eggNOG" id="COG0210">
    <property type="taxonomic scope" value="Bacteria"/>
</dbReference>
<dbReference type="PANTHER" id="PTHR11070">
    <property type="entry name" value="UVRD / RECB / PCRA DNA HELICASE FAMILY MEMBER"/>
    <property type="match status" value="1"/>
</dbReference>
<comment type="catalytic activity">
    <reaction evidence="9">
        <text>ATP + H2O = ADP + phosphate + H(+)</text>
        <dbReference type="Rhea" id="RHEA:13065"/>
        <dbReference type="ChEBI" id="CHEBI:15377"/>
        <dbReference type="ChEBI" id="CHEBI:15378"/>
        <dbReference type="ChEBI" id="CHEBI:30616"/>
        <dbReference type="ChEBI" id="CHEBI:43474"/>
        <dbReference type="ChEBI" id="CHEBI:456216"/>
        <dbReference type="EC" id="5.6.2.4"/>
    </reaction>
</comment>
<evidence type="ECO:0000256" key="4">
    <source>
        <dbReference type="ARBA" id="ARBA00022806"/>
    </source>
</evidence>
<dbReference type="Pfam" id="PF13361">
    <property type="entry name" value="UvrD_C"/>
    <property type="match status" value="1"/>
</dbReference>
<dbReference type="Gene3D" id="1.10.10.160">
    <property type="match status" value="1"/>
</dbReference>
<keyword evidence="2 10" id="KW-0547">Nucleotide-binding</keyword>
<feature type="binding site" evidence="10">
    <location>
        <begin position="29"/>
        <end position="36"/>
    </location>
    <ligand>
        <name>ATP</name>
        <dbReference type="ChEBI" id="CHEBI:30616"/>
    </ligand>
</feature>
<evidence type="ECO:0000256" key="5">
    <source>
        <dbReference type="ARBA" id="ARBA00022840"/>
    </source>
</evidence>
<comment type="similarity">
    <text evidence="1">Belongs to the helicase family. UvrD subfamily.</text>
</comment>
<evidence type="ECO:0000256" key="6">
    <source>
        <dbReference type="ARBA" id="ARBA00023235"/>
    </source>
</evidence>
<dbReference type="EMBL" id="JNFA01000024">
    <property type="protein sequence ID" value="KGL40485.1"/>
    <property type="molecule type" value="Genomic_DNA"/>
</dbReference>
<dbReference type="SUPFAM" id="SSF52540">
    <property type="entry name" value="P-loop containing nucleoside triphosphate hydrolases"/>
    <property type="match status" value="1"/>
</dbReference>
<evidence type="ECO:0000256" key="3">
    <source>
        <dbReference type="ARBA" id="ARBA00022801"/>
    </source>
</evidence>
<feature type="domain" description="UvrD-like helicase ATP-binding" evidence="12">
    <location>
        <begin position="8"/>
        <end position="277"/>
    </location>
</feature>
<dbReference type="Proteomes" id="UP000029844">
    <property type="component" value="Unassembled WGS sequence"/>
</dbReference>
<dbReference type="InterPro" id="IPR014017">
    <property type="entry name" value="DNA_helicase_UvrD-like_C"/>
</dbReference>
<evidence type="ECO:0000256" key="9">
    <source>
        <dbReference type="ARBA" id="ARBA00048988"/>
    </source>
</evidence>
<dbReference type="RefSeq" id="WP_036086728.1">
    <property type="nucleotide sequence ID" value="NZ_JAARWH010000001.1"/>
</dbReference>
<dbReference type="InterPro" id="IPR000212">
    <property type="entry name" value="DNA_helicase_UvrD/REP"/>
</dbReference>
<dbReference type="InterPro" id="IPR013986">
    <property type="entry name" value="DExx_box_DNA_helicase_dom_sf"/>
</dbReference>
<dbReference type="PANTHER" id="PTHR11070:SF67">
    <property type="entry name" value="DNA 3'-5' HELICASE"/>
    <property type="match status" value="1"/>
</dbReference>
<dbReference type="GO" id="GO:0016887">
    <property type="term" value="F:ATP hydrolysis activity"/>
    <property type="evidence" value="ECO:0007669"/>
    <property type="project" value="RHEA"/>
</dbReference>
<dbReference type="GO" id="GO:0005829">
    <property type="term" value="C:cytosol"/>
    <property type="evidence" value="ECO:0007669"/>
    <property type="project" value="TreeGrafter"/>
</dbReference>
<sequence length="596" mass="68966">MDDAIEFLHDLNKEQKKIVRSLDNLYITACPGSGKTRVLTRKIAYQSVVNKNSTKKIVAITYTNRAAEEIKDRLDFLGIDSPSVWVGTIHQFCLEFVIYPFGMNLTRLSRGFNIVDSYTQNEYVEEILSQLNIEIQGYEKNNINLSLTTEWGVLEKRFPEVTSMYHQKLLDNKEIDFDLILLTAYQILKESKITCRNIARVLRTIYIDEFQDTRDVQYNIIGLLTSANQSIQTLFVGDVDQAIYGGLSGVVKTVDELAEITGLSFKVEKLSGCYRSTQRMVDFYSEFQQSSYKINSRGENRKYIGKISHIKDIHKDDVSKKIADIISYHLNQGVPENEICIVAPQHYILFSIGDKLKELLPDSKFDAITISPIKVNDHSIFFKLSRLYFTDSGNKNILRKRIGSEILKILINEFNINLQEDLIPTDLLKEINSSKRLCQTSNGLEYFKETTLSLFCKLDITLTLYPKIFVAFERFINETKERMERNNLSYDIENFRKVYYDRNGITLTTAHKVKGEEYNTMIAINILDGKIPHWSEIYDTPDKGEGSATKLLYVICSRAKENLYLISERGYKTNTGYEYKPTFLIKRYQFPYDRLS</sequence>
<keyword evidence="6" id="KW-0413">Isomerase</keyword>
<comment type="caution">
    <text evidence="13">The sequence shown here is derived from an EMBL/GenBank/DDBJ whole genome shotgun (WGS) entry which is preliminary data.</text>
</comment>
<dbReference type="STRING" id="1552123.EP57_11380"/>
<keyword evidence="3 10" id="KW-0378">Hydrolase</keyword>
<protein>
    <recommendedName>
        <fullName evidence="8">DNA 3'-5' helicase</fullName>
        <ecNumber evidence="8">5.6.2.4</ecNumber>
    </recommendedName>
</protein>
<dbReference type="CDD" id="cd17932">
    <property type="entry name" value="DEXQc_UvrD"/>
    <property type="match status" value="1"/>
</dbReference>
<keyword evidence="14" id="KW-1185">Reference proteome</keyword>
<dbReference type="PROSITE" id="PS51198">
    <property type="entry name" value="UVRD_HELICASE_ATP_BIND"/>
    <property type="match status" value="1"/>
</dbReference>
<dbReference type="GO" id="GO:0003677">
    <property type="term" value="F:DNA binding"/>
    <property type="evidence" value="ECO:0007669"/>
    <property type="project" value="InterPro"/>
</dbReference>
<organism evidence="13 14">
    <name type="scientific">Listeria booriae</name>
    <dbReference type="NCBI Taxonomy" id="1552123"/>
    <lineage>
        <taxon>Bacteria</taxon>
        <taxon>Bacillati</taxon>
        <taxon>Bacillota</taxon>
        <taxon>Bacilli</taxon>
        <taxon>Bacillales</taxon>
        <taxon>Listeriaceae</taxon>
        <taxon>Listeria</taxon>
    </lineage>
</organism>
<dbReference type="GeneID" id="58717964"/>
<keyword evidence="5 10" id="KW-0067">ATP-binding</keyword>
<evidence type="ECO:0000313" key="14">
    <source>
        <dbReference type="Proteomes" id="UP000029844"/>
    </source>
</evidence>
<evidence type="ECO:0000256" key="8">
    <source>
        <dbReference type="ARBA" id="ARBA00034808"/>
    </source>
</evidence>
<keyword evidence="4 10" id="KW-0347">Helicase</keyword>
<dbReference type="GO" id="GO:0000725">
    <property type="term" value="P:recombinational repair"/>
    <property type="evidence" value="ECO:0007669"/>
    <property type="project" value="TreeGrafter"/>
</dbReference>
<dbReference type="GO" id="GO:0005524">
    <property type="term" value="F:ATP binding"/>
    <property type="evidence" value="ECO:0007669"/>
    <property type="project" value="UniProtKB-UniRule"/>
</dbReference>
<evidence type="ECO:0000256" key="11">
    <source>
        <dbReference type="SAM" id="Coils"/>
    </source>
</evidence>
<dbReference type="OrthoDB" id="9765670at2"/>
<name>A0A099W8T3_9LIST</name>
<evidence type="ECO:0000313" key="13">
    <source>
        <dbReference type="EMBL" id="KGL40485.1"/>
    </source>
</evidence>
<feature type="coiled-coil region" evidence="11">
    <location>
        <begin position="121"/>
        <end position="148"/>
    </location>
</feature>
<dbReference type="Gene3D" id="3.40.50.300">
    <property type="entry name" value="P-loop containing nucleotide triphosphate hydrolases"/>
    <property type="match status" value="2"/>
</dbReference>
<dbReference type="Pfam" id="PF00580">
    <property type="entry name" value="UvrD-helicase"/>
    <property type="match status" value="1"/>
</dbReference>
<proteinExistence type="inferred from homology"/>
<dbReference type="InterPro" id="IPR027417">
    <property type="entry name" value="P-loop_NTPase"/>
</dbReference>
<dbReference type="InterPro" id="IPR014016">
    <property type="entry name" value="UvrD-like_ATP-bd"/>
</dbReference>
<dbReference type="AlphaFoldDB" id="A0A099W8T3"/>
<evidence type="ECO:0000256" key="2">
    <source>
        <dbReference type="ARBA" id="ARBA00022741"/>
    </source>
</evidence>
<evidence type="ECO:0000259" key="12">
    <source>
        <dbReference type="PROSITE" id="PS51198"/>
    </source>
</evidence>
<dbReference type="EC" id="5.6.2.4" evidence="8"/>
<reference evidence="13 14" key="1">
    <citation type="submission" date="2014-05" db="EMBL/GenBank/DDBJ databases">
        <title>Novel Listeriaceae from food processing environments.</title>
        <authorList>
            <person name="den Bakker H.C."/>
        </authorList>
    </citation>
    <scope>NUCLEOTIDE SEQUENCE [LARGE SCALE GENOMIC DNA]</scope>
    <source>
        <strain evidence="13 14">FSL A5-0281</strain>
    </source>
</reference>
<evidence type="ECO:0000256" key="10">
    <source>
        <dbReference type="PROSITE-ProRule" id="PRU00560"/>
    </source>
</evidence>
<accession>A0A099W8T3</accession>